<dbReference type="Pfam" id="PF16989">
    <property type="entry name" value="T6SS_VasJ"/>
    <property type="match status" value="1"/>
</dbReference>
<protein>
    <submittedName>
        <fullName evidence="1">Type VI secretion system domain-containing protein</fullName>
    </submittedName>
</protein>
<dbReference type="EMBL" id="JAUKVY010000018">
    <property type="protein sequence ID" value="MDO1535260.1"/>
    <property type="molecule type" value="Genomic_DNA"/>
</dbReference>
<gene>
    <name evidence="1" type="ORF">Q2T77_23480</name>
</gene>
<proteinExistence type="predicted"/>
<organism evidence="1 2">
    <name type="scientific">Variovorax ginsengisoli</name>
    <dbReference type="NCBI Taxonomy" id="363844"/>
    <lineage>
        <taxon>Bacteria</taxon>
        <taxon>Pseudomonadati</taxon>
        <taxon>Pseudomonadota</taxon>
        <taxon>Betaproteobacteria</taxon>
        <taxon>Burkholderiales</taxon>
        <taxon>Comamonadaceae</taxon>
        <taxon>Variovorax</taxon>
    </lineage>
</organism>
<evidence type="ECO:0000313" key="2">
    <source>
        <dbReference type="Proteomes" id="UP001169027"/>
    </source>
</evidence>
<dbReference type="RefSeq" id="WP_301812976.1">
    <property type="nucleotide sequence ID" value="NZ_JAUJZH010000018.1"/>
</dbReference>
<reference evidence="1" key="1">
    <citation type="submission" date="2023-06" db="EMBL/GenBank/DDBJ databases">
        <authorList>
            <person name="Jiang Y."/>
            <person name="Liu Q."/>
        </authorList>
    </citation>
    <scope>NUCLEOTIDE SEQUENCE</scope>
    <source>
        <strain evidence="1">CGMCC 1.12090</strain>
    </source>
</reference>
<dbReference type="InterPro" id="IPR017739">
    <property type="entry name" value="T6SS-assoc_VCA0119"/>
</dbReference>
<comment type="caution">
    <text evidence="1">The sequence shown here is derived from an EMBL/GenBank/DDBJ whole genome shotgun (WGS) entry which is preliminary data.</text>
</comment>
<keyword evidence="2" id="KW-1185">Reference proteome</keyword>
<accession>A0ABT8S915</accession>
<evidence type="ECO:0000313" key="1">
    <source>
        <dbReference type="EMBL" id="MDO1535260.1"/>
    </source>
</evidence>
<dbReference type="Proteomes" id="UP001169027">
    <property type="component" value="Unassembled WGS sequence"/>
</dbReference>
<name>A0ABT8S915_9BURK</name>
<sequence>MPFANSRTLEWLGTLGGSPAAAGGTPASRDDAVRAVVAKARTLAVNGELDAAVTLMERTIDRASDAPMRLRAQIGLCQLLHASREGRVPAPFAQRIVEQIRHHDLDRWDPALAVEGWVAAHSVLSQDDGHPAERDAALSAIAGLDAARAMALL</sequence>